<dbReference type="Gene3D" id="2.120.10.30">
    <property type="entry name" value="TolB, C-terminal domain"/>
    <property type="match status" value="1"/>
</dbReference>
<dbReference type="GO" id="GO:0030246">
    <property type="term" value="F:carbohydrate binding"/>
    <property type="evidence" value="ECO:0007669"/>
    <property type="project" value="InterPro"/>
</dbReference>
<evidence type="ECO:0000256" key="1">
    <source>
        <dbReference type="SAM" id="SignalP"/>
    </source>
</evidence>
<dbReference type="CDD" id="cd00063">
    <property type="entry name" value="FN3"/>
    <property type="match status" value="1"/>
</dbReference>
<dbReference type="SUPFAM" id="SSF49265">
    <property type="entry name" value="Fibronectin type III"/>
    <property type="match status" value="1"/>
</dbReference>
<protein>
    <submittedName>
        <fullName evidence="3">CarboxypepD_reg-like domain-containing protein</fullName>
    </submittedName>
</protein>
<gene>
    <name evidence="3" type="ORF">SAMN05421593_3590</name>
</gene>
<dbReference type="SUPFAM" id="SSF49452">
    <property type="entry name" value="Starch-binding domain-like"/>
    <property type="match status" value="1"/>
</dbReference>
<dbReference type="InterPro" id="IPR011042">
    <property type="entry name" value="6-blade_b-propeller_TolB-like"/>
</dbReference>
<dbReference type="Proteomes" id="UP000198561">
    <property type="component" value="Unassembled WGS sequence"/>
</dbReference>
<feature type="domain" description="Fibronectin type-III" evidence="2">
    <location>
        <begin position="118"/>
        <end position="217"/>
    </location>
</feature>
<keyword evidence="1" id="KW-0732">Signal</keyword>
<reference evidence="3 4" key="1">
    <citation type="submission" date="2016-10" db="EMBL/GenBank/DDBJ databases">
        <authorList>
            <person name="de Groot N.N."/>
        </authorList>
    </citation>
    <scope>NUCLEOTIDE SEQUENCE [LARGE SCALE GENOMIC DNA]</scope>
    <source>
        <strain evidence="3 4">DSM 23031</strain>
    </source>
</reference>
<dbReference type="PROSITE" id="PS50853">
    <property type="entry name" value="FN3"/>
    <property type="match status" value="1"/>
</dbReference>
<dbReference type="Gene3D" id="2.60.40.1120">
    <property type="entry name" value="Carboxypeptidase-like, regulatory domain"/>
    <property type="match status" value="1"/>
</dbReference>
<evidence type="ECO:0000259" key="2">
    <source>
        <dbReference type="PROSITE" id="PS50853"/>
    </source>
</evidence>
<evidence type="ECO:0000313" key="3">
    <source>
        <dbReference type="EMBL" id="SEH39052.1"/>
    </source>
</evidence>
<dbReference type="Gene3D" id="2.60.40.10">
    <property type="entry name" value="Immunoglobulins"/>
    <property type="match status" value="1"/>
</dbReference>
<accession>A0A1H6HXZ0</accession>
<dbReference type="EMBL" id="FNWQ01000005">
    <property type="protein sequence ID" value="SEH39052.1"/>
    <property type="molecule type" value="Genomic_DNA"/>
</dbReference>
<organism evidence="3 4">
    <name type="scientific">Chryseobacterium culicis</name>
    <dbReference type="NCBI Taxonomy" id="680127"/>
    <lineage>
        <taxon>Bacteria</taxon>
        <taxon>Pseudomonadati</taxon>
        <taxon>Bacteroidota</taxon>
        <taxon>Flavobacteriia</taxon>
        <taxon>Flavobacteriales</taxon>
        <taxon>Weeksellaceae</taxon>
        <taxon>Chryseobacterium group</taxon>
        <taxon>Chryseobacterium</taxon>
    </lineage>
</organism>
<name>A0A1H6HXZ0_CHRCI</name>
<dbReference type="STRING" id="680127.SAMN05421593_3590"/>
<feature type="signal peptide" evidence="1">
    <location>
        <begin position="1"/>
        <end position="21"/>
    </location>
</feature>
<dbReference type="InterPro" id="IPR013783">
    <property type="entry name" value="Ig-like_fold"/>
</dbReference>
<dbReference type="RefSeq" id="WP_089694242.1">
    <property type="nucleotide sequence ID" value="NZ_FNWQ01000005.1"/>
</dbReference>
<dbReference type="AlphaFoldDB" id="A0A1H6HXZ0"/>
<dbReference type="OrthoDB" id="9815657at2"/>
<dbReference type="InterPro" id="IPR013784">
    <property type="entry name" value="Carb-bd-like_fold"/>
</dbReference>
<sequence>MKTLIKILSIFIFAFCLFSCNEDLVEQAQTGMLKGKVVKRGSNVPIPNVKIFTNPTTQTVFSGTDGSFEIAAMPVGNYSVKAELSGYITSFQSVNIQNENQVVTVVFEMDDDTSLNSPPATPQLLSPIDNAVNQPLSVELTWSATDPDTADVLKYSLTIKNNLDTNVIQVNDLTANHYTLSNLKFGVSYFWQVSVSDGIHQPVLSSISKFTTNTVPANRYHYTQKQNGNFVIISSDSQGNSFQFTSSSYNSWRPRKNNNAGLIAFLRTEGGSTHIYTANPDGSNPFKVTTVPVAGFNNYEMDFSWSTNGKEILYANFNKLYRINKDGSGLTLVYTTPDGSMISECDWSYDGSKIALKTNDYNGYNTRIYVIDTTGNILKTVLSGTAGASGGLNFSVDGQLLLFTRDMSGYMDGSGNYRQLDSHIFIYNLTTDVVSDISAESEKVLGTNDLDPRFSPNNAQVIFMNTSNDNISQRNVMVIDLSSTLTDLTRTSLFSNGEMPDYE</sequence>
<proteinExistence type="predicted"/>
<dbReference type="SUPFAM" id="SSF69304">
    <property type="entry name" value="Tricorn protease N-terminal domain"/>
    <property type="match status" value="1"/>
</dbReference>
<dbReference type="InterPro" id="IPR036116">
    <property type="entry name" value="FN3_sf"/>
</dbReference>
<dbReference type="InterPro" id="IPR003961">
    <property type="entry name" value="FN3_dom"/>
</dbReference>
<dbReference type="Pfam" id="PF13715">
    <property type="entry name" value="CarbopepD_reg_2"/>
    <property type="match status" value="1"/>
</dbReference>
<evidence type="ECO:0000313" key="4">
    <source>
        <dbReference type="Proteomes" id="UP000198561"/>
    </source>
</evidence>
<feature type="chain" id="PRO_5011788664" evidence="1">
    <location>
        <begin position="22"/>
        <end position="503"/>
    </location>
</feature>